<keyword evidence="2" id="KW-0472">Membrane</keyword>
<dbReference type="InterPro" id="IPR001932">
    <property type="entry name" value="PPM-type_phosphatase-like_dom"/>
</dbReference>
<organism evidence="4 5">
    <name type="scientific">Desulfatibacillum alkenivorans DSM 16219</name>
    <dbReference type="NCBI Taxonomy" id="1121393"/>
    <lineage>
        <taxon>Bacteria</taxon>
        <taxon>Pseudomonadati</taxon>
        <taxon>Thermodesulfobacteriota</taxon>
        <taxon>Desulfobacteria</taxon>
        <taxon>Desulfobacterales</taxon>
        <taxon>Desulfatibacillaceae</taxon>
        <taxon>Desulfatibacillum</taxon>
    </lineage>
</organism>
<keyword evidence="2" id="KW-1133">Transmembrane helix</keyword>
<feature type="transmembrane region" description="Helical" evidence="2">
    <location>
        <begin position="48"/>
        <end position="68"/>
    </location>
</feature>
<dbReference type="EMBL" id="FQZU01000004">
    <property type="protein sequence ID" value="SHJ12628.1"/>
    <property type="molecule type" value="Genomic_DNA"/>
</dbReference>
<dbReference type="SUPFAM" id="SSF81606">
    <property type="entry name" value="PP2C-like"/>
    <property type="match status" value="1"/>
</dbReference>
<dbReference type="InterPro" id="IPR036457">
    <property type="entry name" value="PPM-type-like_dom_sf"/>
</dbReference>
<dbReference type="InterPro" id="IPR052016">
    <property type="entry name" value="Bact_Sigma-Reg"/>
</dbReference>
<feature type="transmembrane region" description="Helical" evidence="2">
    <location>
        <begin position="169"/>
        <end position="187"/>
    </location>
</feature>
<accession>A0A1M6GRT6</accession>
<dbReference type="GO" id="GO:0016791">
    <property type="term" value="F:phosphatase activity"/>
    <property type="evidence" value="ECO:0007669"/>
    <property type="project" value="TreeGrafter"/>
</dbReference>
<feature type="transmembrane region" description="Helical" evidence="2">
    <location>
        <begin position="74"/>
        <end position="93"/>
    </location>
</feature>
<evidence type="ECO:0000313" key="5">
    <source>
        <dbReference type="Proteomes" id="UP000183994"/>
    </source>
</evidence>
<dbReference type="GO" id="GO:0007165">
    <property type="term" value="P:signal transduction"/>
    <property type="evidence" value="ECO:0007669"/>
    <property type="project" value="InterPro"/>
</dbReference>
<dbReference type="Proteomes" id="UP000183994">
    <property type="component" value="Unassembled WGS sequence"/>
</dbReference>
<dbReference type="AlphaFoldDB" id="A0A1M6GRT6"/>
<dbReference type="CDD" id="cd06225">
    <property type="entry name" value="HAMP"/>
    <property type="match status" value="1"/>
</dbReference>
<evidence type="ECO:0000256" key="1">
    <source>
        <dbReference type="ARBA" id="ARBA00022801"/>
    </source>
</evidence>
<dbReference type="SMART" id="SM00304">
    <property type="entry name" value="HAMP"/>
    <property type="match status" value="1"/>
</dbReference>
<dbReference type="Gene3D" id="6.10.340.10">
    <property type="match status" value="1"/>
</dbReference>
<name>A0A1M6GRT6_9BACT</name>
<feature type="domain" description="HAMP" evidence="3">
    <location>
        <begin position="199"/>
        <end position="241"/>
    </location>
</feature>
<evidence type="ECO:0000256" key="2">
    <source>
        <dbReference type="SAM" id="Phobius"/>
    </source>
</evidence>
<feature type="transmembrane region" description="Helical" evidence="2">
    <location>
        <begin position="6"/>
        <end position="27"/>
    </location>
</feature>
<evidence type="ECO:0000313" key="4">
    <source>
        <dbReference type="EMBL" id="SHJ12628.1"/>
    </source>
</evidence>
<dbReference type="GO" id="GO:0016020">
    <property type="term" value="C:membrane"/>
    <property type="evidence" value="ECO:0007669"/>
    <property type="project" value="InterPro"/>
</dbReference>
<dbReference type="STRING" id="1121393.SAMN02745216_01087"/>
<dbReference type="Pfam" id="PF07228">
    <property type="entry name" value="SpoIIE"/>
    <property type="match status" value="1"/>
</dbReference>
<dbReference type="InterPro" id="IPR003660">
    <property type="entry name" value="HAMP_dom"/>
</dbReference>
<dbReference type="Gene3D" id="3.60.40.10">
    <property type="entry name" value="PPM-type phosphatase domain"/>
    <property type="match status" value="1"/>
</dbReference>
<feature type="transmembrane region" description="Helical" evidence="2">
    <location>
        <begin position="122"/>
        <end position="141"/>
    </location>
</feature>
<dbReference type="PANTHER" id="PTHR43156">
    <property type="entry name" value="STAGE II SPORULATION PROTEIN E-RELATED"/>
    <property type="match status" value="1"/>
</dbReference>
<proteinExistence type="predicted"/>
<keyword evidence="2" id="KW-0812">Transmembrane</keyword>
<dbReference type="RefSeq" id="WP_073473739.1">
    <property type="nucleotide sequence ID" value="NZ_FQZU01000004.1"/>
</dbReference>
<keyword evidence="5" id="KW-1185">Reference proteome</keyword>
<gene>
    <name evidence="4" type="ORF">SAMN02745216_01087</name>
</gene>
<dbReference type="SUPFAM" id="SSF158472">
    <property type="entry name" value="HAMP domain-like"/>
    <property type="match status" value="1"/>
</dbReference>
<sequence length="484" mass="53738">MENLPPVKLGAAIMFFFAAALIPRWFLEKRWVEKSPMSQSGRQMAMDLVLVLIFGLMGAIYAHLFLGFPRSSAGLLYIGFSLAGFFIAVDMALHRERKVLTAALDANNYLPPKKFYSVTRKFALVAISSALLTTFVIYLVVLNDIDWLASAGQDAQSIAMAQESVGKDILFIMLIFMALAVNMIWSYSRNLKLLFENETNVLESVSKGDLTRRVPVATNDEFGVIAGHTNIMIQGLSHRQKLLGELALAEEVQQNLLPRAAPTMPGLDLAGTSRYSSQTGGDYFDFITLPDEKIGLLIADASGHGVGSALHMATARSIFRTLVLRENRPAKIVTAMNKQLTQDTWETGRFMTFSYTVVDLDKRALTWVRAGHDPAFLYDPETDAFEYLDGRGVALGLHPDWEYEEYCMEGFTPGKVLVIATDGIWESANAQEEMFGKKAMEKVIRKHAKNSASNIMEAILDEAQAFRAGRDMEDDMTIIVAKTV</sequence>
<dbReference type="PROSITE" id="PS50885">
    <property type="entry name" value="HAMP"/>
    <property type="match status" value="1"/>
</dbReference>
<protein>
    <submittedName>
        <fullName evidence="4">Sigma-B regulation protein RsbU (Phosphoserine phosphatase)</fullName>
    </submittedName>
</protein>
<evidence type="ECO:0000259" key="3">
    <source>
        <dbReference type="PROSITE" id="PS50885"/>
    </source>
</evidence>
<dbReference type="Pfam" id="PF20970">
    <property type="entry name" value="MASE10"/>
    <property type="match status" value="1"/>
</dbReference>
<dbReference type="OrthoDB" id="343514at2"/>
<dbReference type="InterPro" id="IPR048440">
    <property type="entry name" value="MASE10"/>
</dbReference>
<dbReference type="SMART" id="SM00331">
    <property type="entry name" value="PP2C_SIG"/>
    <property type="match status" value="1"/>
</dbReference>
<reference evidence="5" key="1">
    <citation type="submission" date="2016-11" db="EMBL/GenBank/DDBJ databases">
        <authorList>
            <person name="Varghese N."/>
            <person name="Submissions S."/>
        </authorList>
    </citation>
    <scope>NUCLEOTIDE SEQUENCE [LARGE SCALE GENOMIC DNA]</scope>
    <source>
        <strain evidence="5">DSM 16219</strain>
    </source>
</reference>
<keyword evidence="1" id="KW-0378">Hydrolase</keyword>
<dbReference type="PANTHER" id="PTHR43156:SF2">
    <property type="entry name" value="STAGE II SPORULATION PROTEIN E"/>
    <property type="match status" value="1"/>
</dbReference>